<dbReference type="RefSeq" id="WP_102923775.1">
    <property type="nucleotide sequence ID" value="NZ_LJSN01000002.1"/>
</dbReference>
<protein>
    <submittedName>
        <fullName evidence="1">Uncharacterized protein</fullName>
    </submittedName>
</protein>
<proteinExistence type="predicted"/>
<comment type="caution">
    <text evidence="1">The sequence shown here is derived from an EMBL/GenBank/DDBJ whole genome shotgun (WGS) entry which is preliminary data.</text>
</comment>
<evidence type="ECO:0000313" key="2">
    <source>
        <dbReference type="Proteomes" id="UP000236047"/>
    </source>
</evidence>
<evidence type="ECO:0000313" key="1">
    <source>
        <dbReference type="EMBL" id="PNE41611.1"/>
    </source>
</evidence>
<dbReference type="AlphaFoldDB" id="A0A2N8PKV5"/>
<sequence>MSTSTQTTWPEGVIARYLTVVGSTVDLSGKKYNTAGTCGGCQEEFSESNYIARDLSAARHWAQAHAEMCRALPRRGRP</sequence>
<name>A0A2N8PKV5_STRNR</name>
<accession>A0A2N8PKV5</accession>
<reference evidence="2" key="1">
    <citation type="submission" date="2015-09" db="EMBL/GenBank/DDBJ databases">
        <authorList>
            <person name="Graham D.E."/>
            <person name="Mahan K.M."/>
            <person name="Klingeman D.M."/>
            <person name="Fida T."/>
            <person name="Giannone R.J."/>
            <person name="Hettich R.L."/>
            <person name="Parry R.J."/>
            <person name="Spain J.C."/>
        </authorList>
    </citation>
    <scope>NUCLEOTIDE SEQUENCE [LARGE SCALE GENOMIC DNA]</scope>
    <source>
        <strain evidence="2">JCM 4701</strain>
    </source>
</reference>
<keyword evidence="2" id="KW-1185">Reference proteome</keyword>
<dbReference type="EMBL" id="LJSN01000002">
    <property type="protein sequence ID" value="PNE41611.1"/>
    <property type="molecule type" value="Genomic_DNA"/>
</dbReference>
<organism evidence="1 2">
    <name type="scientific">Streptomyces noursei</name>
    <name type="common">Streptomyces albulus</name>
    <dbReference type="NCBI Taxonomy" id="1971"/>
    <lineage>
        <taxon>Bacteria</taxon>
        <taxon>Bacillati</taxon>
        <taxon>Actinomycetota</taxon>
        <taxon>Actinomycetes</taxon>
        <taxon>Kitasatosporales</taxon>
        <taxon>Streptomycetaceae</taxon>
        <taxon>Streptomyces</taxon>
    </lineage>
</organism>
<dbReference type="Proteomes" id="UP000236047">
    <property type="component" value="Unassembled WGS sequence"/>
</dbReference>
<gene>
    <name evidence="1" type="ORF">AOB60_13365</name>
</gene>